<gene>
    <name evidence="3" type="ORF">FRACYDRAFT_234516</name>
</gene>
<feature type="compositionally biased region" description="Basic and acidic residues" evidence="1">
    <location>
        <begin position="86"/>
        <end position="100"/>
    </location>
</feature>
<accession>A0A1E7FRZ3</accession>
<feature type="region of interest" description="Disordered" evidence="1">
    <location>
        <begin position="86"/>
        <end position="105"/>
    </location>
</feature>
<dbReference type="PANTHER" id="PTHR19303:SF73">
    <property type="entry name" value="PROTEIN PDC2"/>
    <property type="match status" value="1"/>
</dbReference>
<keyword evidence="4" id="KW-1185">Reference proteome</keyword>
<feature type="region of interest" description="Disordered" evidence="1">
    <location>
        <begin position="1"/>
        <end position="56"/>
    </location>
</feature>
<dbReference type="PANTHER" id="PTHR19303">
    <property type="entry name" value="TRANSPOSON"/>
    <property type="match status" value="1"/>
</dbReference>
<dbReference type="Pfam" id="PF01527">
    <property type="entry name" value="HTH_Tnp_1"/>
    <property type="match status" value="1"/>
</dbReference>
<dbReference type="EMBL" id="KV784354">
    <property type="protein sequence ID" value="OEU20884.1"/>
    <property type="molecule type" value="Genomic_DNA"/>
</dbReference>
<dbReference type="Gene3D" id="1.10.10.60">
    <property type="entry name" value="Homeodomain-like"/>
    <property type="match status" value="1"/>
</dbReference>
<dbReference type="InterPro" id="IPR004875">
    <property type="entry name" value="DDE_SF_endonuclease_dom"/>
</dbReference>
<proteinExistence type="predicted"/>
<evidence type="ECO:0000256" key="1">
    <source>
        <dbReference type="SAM" id="MobiDB-lite"/>
    </source>
</evidence>
<dbReference type="InterPro" id="IPR050863">
    <property type="entry name" value="CenT-Element_Derived"/>
</dbReference>
<dbReference type="Pfam" id="PF03184">
    <property type="entry name" value="DDE_1"/>
    <property type="match status" value="1"/>
</dbReference>
<sequence length="900" mass="101904">MSGTTTTTNNNDTGSSNNSTTSNDNPSTGLPSLFGGNNDVNTTTNANINDDDDDNVINATKTTTATGTIPQQQNYMDSGLPEFLHETQQSKRKRAPDTPKQKRQRYTQEFKTNVLSAFLNTPGAKLPHVAKQFKIPEGTLRGFYDDYRRRRNKTGIETSNTNNKATTITTPKKKRRQRYSNETKIQVILALETRPDTSLNEIAKEFDIAAGTIRGWREEADKIQKQAMENRRVGAKANPSKDPLKRIWDAILRLFELNSRLPATHQKLEFNVAVVKKMGLAARDLLIEEFKVDPSLLTQTEYFNMERFKASETWARKWAKDHQVLCYKKKEVNVIQKAQVRHTVIQKIVAGYSNGTIYSLATTSLFYRILPHKNYVQNENDNEHNQGRSVRACKGLKSKDRLTLYICSNETGEDKLPIACIGKYKNPACFQAESQRVLPYLYQRNALSDAGTLQKWWRTHFLPHIRSRYQQDEKILLLVECKGPCKAELLKDPTGQVVVEEIPDNPEPGGKIEDAASNDTDVIDPLGTRTKILPQFQPIDFEIIDTIKQRYRYRLFQEVMECFDERILRRKVADNANFPHAARGLREGDVANLCDAMQLLQSIYKEVATTSIIRSWQRSKLRATLTLPQELIAKPGQRAKSEKRQTTREKKLLVKDLIDFLSKNESRNFTLDDGANRLEEEIEMVKDCFLSTDTKLSDNEKNEKDRKDKIIKSLEDWISLEDSPALVKLDIDETIEAMKLKYLVGLEEPFEGVAPEADEPEDPELDDLKIKMNNTKDRELDLDGAMDLAATIKATAVKLFENGSILGDLGSRLDEASDSIFRLLRKQKEAISLKEQIEKVKAKKKTSVRLSSTSDVLTVETDTNAAGDLPLVGADDLDGTTAETQNMNEISGVDLPELTV</sequence>
<dbReference type="Proteomes" id="UP000095751">
    <property type="component" value="Unassembled WGS sequence"/>
</dbReference>
<dbReference type="KEGG" id="fcy:FRACYDRAFT_234516"/>
<dbReference type="GO" id="GO:0004803">
    <property type="term" value="F:transposase activity"/>
    <property type="evidence" value="ECO:0007669"/>
    <property type="project" value="InterPro"/>
</dbReference>
<feature type="compositionally biased region" description="Polar residues" evidence="1">
    <location>
        <begin position="156"/>
        <end position="170"/>
    </location>
</feature>
<dbReference type="SUPFAM" id="SSF46689">
    <property type="entry name" value="Homeodomain-like"/>
    <property type="match status" value="1"/>
</dbReference>
<dbReference type="InterPro" id="IPR002514">
    <property type="entry name" value="Transposase_8"/>
</dbReference>
<evidence type="ECO:0000313" key="3">
    <source>
        <dbReference type="EMBL" id="OEU20884.1"/>
    </source>
</evidence>
<dbReference type="OrthoDB" id="118520at2759"/>
<evidence type="ECO:0000313" key="4">
    <source>
        <dbReference type="Proteomes" id="UP000095751"/>
    </source>
</evidence>
<organism evidence="3 4">
    <name type="scientific">Fragilariopsis cylindrus CCMP1102</name>
    <dbReference type="NCBI Taxonomy" id="635003"/>
    <lineage>
        <taxon>Eukaryota</taxon>
        <taxon>Sar</taxon>
        <taxon>Stramenopiles</taxon>
        <taxon>Ochrophyta</taxon>
        <taxon>Bacillariophyta</taxon>
        <taxon>Bacillariophyceae</taxon>
        <taxon>Bacillariophycidae</taxon>
        <taxon>Bacillariales</taxon>
        <taxon>Bacillariaceae</taxon>
        <taxon>Fragilariopsis</taxon>
    </lineage>
</organism>
<dbReference type="InParanoid" id="A0A1E7FRZ3"/>
<feature type="region of interest" description="Disordered" evidence="1">
    <location>
        <begin position="875"/>
        <end position="900"/>
    </location>
</feature>
<name>A0A1E7FRZ3_9STRA</name>
<feature type="compositionally biased region" description="Low complexity" evidence="1">
    <location>
        <begin position="37"/>
        <end position="48"/>
    </location>
</feature>
<reference evidence="3 4" key="1">
    <citation type="submission" date="2016-09" db="EMBL/GenBank/DDBJ databases">
        <title>Extensive genetic diversity and differential bi-allelic expression allows diatom success in the polar Southern Ocean.</title>
        <authorList>
            <consortium name="DOE Joint Genome Institute"/>
            <person name="Mock T."/>
            <person name="Otillar R.P."/>
            <person name="Strauss J."/>
            <person name="Dupont C."/>
            <person name="Frickenhaus S."/>
            <person name="Maumus F."/>
            <person name="Mcmullan M."/>
            <person name="Sanges R."/>
            <person name="Schmutz J."/>
            <person name="Toseland A."/>
            <person name="Valas R."/>
            <person name="Veluchamy A."/>
            <person name="Ward B.J."/>
            <person name="Allen A."/>
            <person name="Barry K."/>
            <person name="Falciatore A."/>
            <person name="Ferrante M."/>
            <person name="Fortunato A.E."/>
            <person name="Gloeckner G."/>
            <person name="Gruber A."/>
            <person name="Hipkin R."/>
            <person name="Janech M."/>
            <person name="Kroth P."/>
            <person name="Leese F."/>
            <person name="Lindquist E."/>
            <person name="Lyon B.R."/>
            <person name="Martin J."/>
            <person name="Mayer C."/>
            <person name="Parker M."/>
            <person name="Quesneville H."/>
            <person name="Raymond J."/>
            <person name="Uhlig C."/>
            <person name="Valentin K.U."/>
            <person name="Worden A.Z."/>
            <person name="Armbrust E.V."/>
            <person name="Bowler C."/>
            <person name="Green B."/>
            <person name="Moulton V."/>
            <person name="Van Oosterhout C."/>
            <person name="Grigoriev I."/>
        </authorList>
    </citation>
    <scope>NUCLEOTIDE SEQUENCE [LARGE SCALE GENOMIC DNA]</scope>
    <source>
        <strain evidence="3 4">CCMP1102</strain>
    </source>
</reference>
<protein>
    <recommendedName>
        <fullName evidence="2">DDE-1 domain-containing protein</fullName>
    </recommendedName>
</protein>
<dbReference type="GO" id="GO:0006313">
    <property type="term" value="P:DNA transposition"/>
    <property type="evidence" value="ECO:0007669"/>
    <property type="project" value="InterPro"/>
</dbReference>
<dbReference type="GO" id="GO:0005634">
    <property type="term" value="C:nucleus"/>
    <property type="evidence" value="ECO:0007669"/>
    <property type="project" value="TreeGrafter"/>
</dbReference>
<evidence type="ECO:0000259" key="2">
    <source>
        <dbReference type="Pfam" id="PF03184"/>
    </source>
</evidence>
<feature type="compositionally biased region" description="Low complexity" evidence="1">
    <location>
        <begin position="1"/>
        <end position="29"/>
    </location>
</feature>
<feature type="domain" description="DDE-1" evidence="2">
    <location>
        <begin position="399"/>
        <end position="482"/>
    </location>
</feature>
<dbReference type="AlphaFoldDB" id="A0A1E7FRZ3"/>
<dbReference type="InterPro" id="IPR009057">
    <property type="entry name" value="Homeodomain-like_sf"/>
</dbReference>
<feature type="region of interest" description="Disordered" evidence="1">
    <location>
        <begin position="156"/>
        <end position="179"/>
    </location>
</feature>
<dbReference type="GO" id="GO:0003677">
    <property type="term" value="F:DNA binding"/>
    <property type="evidence" value="ECO:0007669"/>
    <property type="project" value="InterPro"/>
</dbReference>